<evidence type="ECO:0000313" key="3">
    <source>
        <dbReference type="Proteomes" id="UP000480684"/>
    </source>
</evidence>
<evidence type="ECO:0000313" key="2">
    <source>
        <dbReference type="EMBL" id="NFV79376.1"/>
    </source>
</evidence>
<gene>
    <name evidence="2" type="ORF">G4223_04540</name>
</gene>
<keyword evidence="1" id="KW-1133">Transmembrane helix</keyword>
<keyword evidence="3" id="KW-1185">Reference proteome</keyword>
<proteinExistence type="predicted"/>
<comment type="caution">
    <text evidence="2">The sequence shown here is derived from an EMBL/GenBank/DDBJ whole genome shotgun (WGS) entry which is preliminary data.</text>
</comment>
<accession>A0A7C9QU45</accession>
<feature type="transmembrane region" description="Helical" evidence="1">
    <location>
        <begin position="34"/>
        <end position="52"/>
    </location>
</feature>
<keyword evidence="1" id="KW-0812">Transmembrane</keyword>
<dbReference type="EMBL" id="JAAIYP010000027">
    <property type="protein sequence ID" value="NFV79376.1"/>
    <property type="molecule type" value="Genomic_DNA"/>
</dbReference>
<keyword evidence="1" id="KW-0472">Membrane</keyword>
<dbReference type="AlphaFoldDB" id="A0A7C9QU45"/>
<sequence>MMAPAAGAGTQLAKGAMAMSVGYVAGRSILGRLFGNPLVIFAAGAAVGYYGYKYRKEIAAAVAKGTDLGKDLVLNARENLADLVEETREAEEAAGKAKE</sequence>
<dbReference type="Proteomes" id="UP000480684">
    <property type="component" value="Unassembled WGS sequence"/>
</dbReference>
<protein>
    <submittedName>
        <fullName evidence="2">Uncharacterized protein</fullName>
    </submittedName>
</protein>
<evidence type="ECO:0000256" key="1">
    <source>
        <dbReference type="SAM" id="Phobius"/>
    </source>
</evidence>
<organism evidence="2 3">
    <name type="scientific">Magnetospirillum aberrantis SpK</name>
    <dbReference type="NCBI Taxonomy" id="908842"/>
    <lineage>
        <taxon>Bacteria</taxon>
        <taxon>Pseudomonadati</taxon>
        <taxon>Pseudomonadota</taxon>
        <taxon>Alphaproteobacteria</taxon>
        <taxon>Rhodospirillales</taxon>
        <taxon>Rhodospirillaceae</taxon>
        <taxon>Magnetospirillum</taxon>
    </lineage>
</organism>
<name>A0A7C9QU45_9PROT</name>
<reference evidence="2 3" key="1">
    <citation type="submission" date="2020-02" db="EMBL/GenBank/DDBJ databases">
        <authorList>
            <person name="Dziuba M."/>
            <person name="Kuznetsov B."/>
            <person name="Mardanov A."/>
            <person name="Ravin N."/>
            <person name="Grouzdev D."/>
        </authorList>
    </citation>
    <scope>NUCLEOTIDE SEQUENCE [LARGE SCALE GENOMIC DNA]</scope>
    <source>
        <strain evidence="2 3">SpK</strain>
    </source>
</reference>